<dbReference type="Proteomes" id="UP000193648">
    <property type="component" value="Unassembled WGS sequence"/>
</dbReference>
<dbReference type="InParanoid" id="A0A1Y2H2Q5"/>
<accession>A0A1Y2H2Q5</accession>
<name>A0A1Y2H2Q5_9FUNG</name>
<gene>
    <name evidence="2" type="ORF">BCR41DRAFT_344181</name>
</gene>
<dbReference type="EMBL" id="MCFF01000001">
    <property type="protein sequence ID" value="ORZ28850.1"/>
    <property type="molecule type" value="Genomic_DNA"/>
</dbReference>
<dbReference type="AlphaFoldDB" id="A0A1Y2H2Q5"/>
<evidence type="ECO:0000313" key="3">
    <source>
        <dbReference type="Proteomes" id="UP000193648"/>
    </source>
</evidence>
<proteinExistence type="predicted"/>
<evidence type="ECO:0008006" key="4">
    <source>
        <dbReference type="Google" id="ProtNLM"/>
    </source>
</evidence>
<evidence type="ECO:0000256" key="1">
    <source>
        <dbReference type="SAM" id="SignalP"/>
    </source>
</evidence>
<dbReference type="OrthoDB" id="2443710at2759"/>
<reference evidence="2 3" key="1">
    <citation type="submission" date="2016-07" db="EMBL/GenBank/DDBJ databases">
        <title>Pervasive Adenine N6-methylation of Active Genes in Fungi.</title>
        <authorList>
            <consortium name="DOE Joint Genome Institute"/>
            <person name="Mondo S.J."/>
            <person name="Dannebaum R.O."/>
            <person name="Kuo R.C."/>
            <person name="Labutti K."/>
            <person name="Haridas S."/>
            <person name="Kuo A."/>
            <person name="Salamov A."/>
            <person name="Ahrendt S.R."/>
            <person name="Lipzen A."/>
            <person name="Sullivan W."/>
            <person name="Andreopoulos W.B."/>
            <person name="Clum A."/>
            <person name="Lindquist E."/>
            <person name="Daum C."/>
            <person name="Ramamoorthy G.K."/>
            <person name="Gryganskyi A."/>
            <person name="Culley D."/>
            <person name="Magnuson J.K."/>
            <person name="James T.Y."/>
            <person name="O'Malley M.A."/>
            <person name="Stajich J.E."/>
            <person name="Spatafora J.W."/>
            <person name="Visel A."/>
            <person name="Grigoriev I.V."/>
        </authorList>
    </citation>
    <scope>NUCLEOTIDE SEQUENCE [LARGE SCALE GENOMIC DNA]</scope>
    <source>
        <strain evidence="2 3">NRRL 3116</strain>
    </source>
</reference>
<feature type="chain" id="PRO_5013345140" description="CBM1 domain-containing protein" evidence="1">
    <location>
        <begin position="24"/>
        <end position="77"/>
    </location>
</feature>
<comment type="caution">
    <text evidence="2">The sequence shown here is derived from an EMBL/GenBank/DDBJ whole genome shotgun (WGS) entry which is preliminary data.</text>
</comment>
<sequence length="77" mass="8216">MKSLTSIIAVFSVWAACMAVGQAGYGCYKGRCWANCGVSSLEWCYTTKGSTWDGQYVPCSSNGECQPHWSCAGACTV</sequence>
<protein>
    <recommendedName>
        <fullName evidence="4">CBM1 domain-containing protein</fullName>
    </recommendedName>
</protein>
<dbReference type="PROSITE" id="PS51257">
    <property type="entry name" value="PROKAR_LIPOPROTEIN"/>
    <property type="match status" value="1"/>
</dbReference>
<evidence type="ECO:0000313" key="2">
    <source>
        <dbReference type="EMBL" id="ORZ28850.1"/>
    </source>
</evidence>
<keyword evidence="3" id="KW-1185">Reference proteome</keyword>
<keyword evidence="1" id="KW-0732">Signal</keyword>
<dbReference type="GeneID" id="33564290"/>
<feature type="signal peptide" evidence="1">
    <location>
        <begin position="1"/>
        <end position="23"/>
    </location>
</feature>
<dbReference type="RefSeq" id="XP_021886523.1">
    <property type="nucleotide sequence ID" value="XM_022022446.1"/>
</dbReference>
<organism evidence="2 3">
    <name type="scientific">Lobosporangium transversale</name>
    <dbReference type="NCBI Taxonomy" id="64571"/>
    <lineage>
        <taxon>Eukaryota</taxon>
        <taxon>Fungi</taxon>
        <taxon>Fungi incertae sedis</taxon>
        <taxon>Mucoromycota</taxon>
        <taxon>Mortierellomycotina</taxon>
        <taxon>Mortierellomycetes</taxon>
        <taxon>Mortierellales</taxon>
        <taxon>Mortierellaceae</taxon>
        <taxon>Lobosporangium</taxon>
    </lineage>
</organism>